<sequence>MGLELHATFFAELVEVHRRLADVESTTARAGELLYKTMAQLDDAEAHDAAQAGRDKKVALAKAAVKLGLSLAPVIGGVLSVAVDAVVALMDSPPGAAELVRHLADPTNLAAARTVLRLARDAGARMTPAQLRRVTEVFAPFFSLEHMDSGGPCGCWRGTRRRRRGGRRAGRRGRGACRRRGGGGGDRRRRGGGAARQGARQVGKARRRHRRGGGRERLGGHGRATQAPPAPPRRDRRPRSADPVDGGAGRRHPRRPRVARGGHGGTAGIDGGRHRCVPGAPPAPTRRARPHQRTRGDTPPPPPPPDRPWGDDFFERALHWDAPRLAAAAAAYVGVGYGAAERAALADRLRAGAVAHGITGHAVLRGGGATDGLAAALLGDWADRVGVAVSVRAFCADVQRAAAAAAAAASPPPQGGGGGGGGGGGAPRRRGAGGRGKRAGAHGRAWERGTNKRSGALLMVDTDTAPRARGATALLCRGGWLGACPPPPPTAASPLPAPTYRRRGRRRNVQGPAAGAQRVLAARATGPPTAAGWPPRDAKASAADAAAPPSQTSPP</sequence>
<feature type="compositionally biased region" description="Basic residues" evidence="1">
    <location>
        <begin position="158"/>
        <end position="191"/>
    </location>
</feature>
<dbReference type="Proteomes" id="UP000218209">
    <property type="component" value="Unassembled WGS sequence"/>
</dbReference>
<organism evidence="2 3">
    <name type="scientific">Porphyra umbilicalis</name>
    <name type="common">Purple laver</name>
    <name type="synonym">Red alga</name>
    <dbReference type="NCBI Taxonomy" id="2786"/>
    <lineage>
        <taxon>Eukaryota</taxon>
        <taxon>Rhodophyta</taxon>
        <taxon>Bangiophyceae</taxon>
        <taxon>Bangiales</taxon>
        <taxon>Bangiaceae</taxon>
        <taxon>Porphyra</taxon>
    </lineage>
</organism>
<feature type="region of interest" description="Disordered" evidence="1">
    <location>
        <begin position="487"/>
        <end position="555"/>
    </location>
</feature>
<evidence type="ECO:0000256" key="1">
    <source>
        <dbReference type="SAM" id="MobiDB-lite"/>
    </source>
</evidence>
<feature type="compositionally biased region" description="Gly residues" evidence="1">
    <location>
        <begin position="415"/>
        <end position="426"/>
    </location>
</feature>
<evidence type="ECO:0000313" key="2">
    <source>
        <dbReference type="EMBL" id="OSX73844.1"/>
    </source>
</evidence>
<protein>
    <submittedName>
        <fullName evidence="2">Uncharacterized protein</fullName>
    </submittedName>
</protein>
<feature type="compositionally biased region" description="Basic residues" evidence="1">
    <location>
        <begin position="427"/>
        <end position="441"/>
    </location>
</feature>
<feature type="compositionally biased region" description="Basic residues" evidence="1">
    <location>
        <begin position="203"/>
        <end position="212"/>
    </location>
</feature>
<evidence type="ECO:0000313" key="3">
    <source>
        <dbReference type="Proteomes" id="UP000218209"/>
    </source>
</evidence>
<feature type="compositionally biased region" description="Low complexity" evidence="1">
    <location>
        <begin position="513"/>
        <end position="555"/>
    </location>
</feature>
<name>A0A1X6NZ04_PORUM</name>
<feature type="compositionally biased region" description="Gly residues" evidence="1">
    <location>
        <begin position="261"/>
        <end position="270"/>
    </location>
</feature>
<feature type="compositionally biased region" description="Basic residues" evidence="1">
    <location>
        <begin position="249"/>
        <end position="260"/>
    </location>
</feature>
<feature type="compositionally biased region" description="Pro residues" evidence="1">
    <location>
        <begin position="487"/>
        <end position="497"/>
    </location>
</feature>
<feature type="region of interest" description="Disordered" evidence="1">
    <location>
        <begin position="407"/>
        <end position="450"/>
    </location>
</feature>
<accession>A0A1X6NZ04</accession>
<proteinExistence type="predicted"/>
<dbReference type="AlphaFoldDB" id="A0A1X6NZ04"/>
<reference evidence="2 3" key="1">
    <citation type="submission" date="2017-03" db="EMBL/GenBank/DDBJ databases">
        <title>WGS assembly of Porphyra umbilicalis.</title>
        <authorList>
            <person name="Brawley S.H."/>
            <person name="Blouin N.A."/>
            <person name="Ficko-Blean E."/>
            <person name="Wheeler G.L."/>
            <person name="Lohr M."/>
            <person name="Goodson H.V."/>
            <person name="Jenkins J.W."/>
            <person name="Blaby-Haas C.E."/>
            <person name="Helliwell K.E."/>
            <person name="Chan C."/>
            <person name="Marriage T."/>
            <person name="Bhattacharya D."/>
            <person name="Klein A.S."/>
            <person name="Badis Y."/>
            <person name="Brodie J."/>
            <person name="Cao Y."/>
            <person name="Collen J."/>
            <person name="Dittami S.M."/>
            <person name="Gachon C.M."/>
            <person name="Green B.R."/>
            <person name="Karpowicz S."/>
            <person name="Kim J.W."/>
            <person name="Kudahl U."/>
            <person name="Lin S."/>
            <person name="Michel G."/>
            <person name="Mittag M."/>
            <person name="Olson B.J."/>
            <person name="Pangilinan J."/>
            <person name="Peng Y."/>
            <person name="Qiu H."/>
            <person name="Shu S."/>
            <person name="Singer J.T."/>
            <person name="Smith A.G."/>
            <person name="Sprecher B.N."/>
            <person name="Wagner V."/>
            <person name="Wang W."/>
            <person name="Wang Z.-Y."/>
            <person name="Yan J."/>
            <person name="Yarish C."/>
            <person name="Zoeuner-Riek S."/>
            <person name="Zhuang Y."/>
            <person name="Zou Y."/>
            <person name="Lindquist E.A."/>
            <person name="Grimwood J."/>
            <person name="Barry K."/>
            <person name="Rokhsar D.S."/>
            <person name="Schmutz J."/>
            <person name="Stiller J.W."/>
            <person name="Grossman A.R."/>
            <person name="Prochnik S.E."/>
        </authorList>
    </citation>
    <scope>NUCLEOTIDE SEQUENCE [LARGE SCALE GENOMIC DNA]</scope>
    <source>
        <strain evidence="2">4086291</strain>
    </source>
</reference>
<gene>
    <name evidence="2" type="ORF">BU14_0324s0006</name>
</gene>
<dbReference type="EMBL" id="KV918976">
    <property type="protein sequence ID" value="OSX73844.1"/>
    <property type="molecule type" value="Genomic_DNA"/>
</dbReference>
<feature type="region of interest" description="Disordered" evidence="1">
    <location>
        <begin position="157"/>
        <end position="311"/>
    </location>
</feature>
<keyword evidence="3" id="KW-1185">Reference proteome</keyword>
<feature type="compositionally biased region" description="Pro residues" evidence="1">
    <location>
        <begin position="298"/>
        <end position="307"/>
    </location>
</feature>